<keyword evidence="4" id="KW-0862">Zinc</keyword>
<keyword evidence="3 5" id="KW-0863">Zinc-finger</keyword>
<accession>A0A7J7HXR3</accession>
<dbReference type="InterPro" id="IPR000306">
    <property type="entry name" value="Znf_FYVE"/>
</dbReference>
<feature type="domain" description="FYVE-type" evidence="8">
    <location>
        <begin position="766"/>
        <end position="828"/>
    </location>
</feature>
<keyword evidence="1" id="KW-0479">Metal-binding</keyword>
<dbReference type="GO" id="GO:0008270">
    <property type="term" value="F:zinc ion binding"/>
    <property type="evidence" value="ECO:0007669"/>
    <property type="project" value="UniProtKB-KW"/>
</dbReference>
<reference evidence="9 10" key="2">
    <citation type="submission" date="2020-07" db="EMBL/GenBank/DDBJ databases">
        <title>Genome assembly of wild tea tree DASZ reveals pedigree and selection history of tea varieties.</title>
        <authorList>
            <person name="Zhang W."/>
        </authorList>
    </citation>
    <scope>NUCLEOTIDE SEQUENCE [LARGE SCALE GENOMIC DNA]</scope>
    <source>
        <strain evidence="10">cv. G240</strain>
        <tissue evidence="9">Leaf</tissue>
    </source>
</reference>
<dbReference type="Gene3D" id="2.130.10.30">
    <property type="entry name" value="Regulator of chromosome condensation 1/beta-lactamase-inhibitor protein II"/>
    <property type="match status" value="2"/>
</dbReference>
<evidence type="ECO:0000259" key="8">
    <source>
        <dbReference type="PROSITE" id="PS50178"/>
    </source>
</evidence>
<feature type="compositionally biased region" description="Low complexity" evidence="7">
    <location>
        <begin position="265"/>
        <end position="274"/>
    </location>
</feature>
<gene>
    <name evidence="9" type="ORF">HYC85_004858</name>
</gene>
<dbReference type="PROSITE" id="PS50012">
    <property type="entry name" value="RCC1_3"/>
    <property type="match status" value="7"/>
</dbReference>
<comment type="caution">
    <text evidence="9">The sequence shown here is derived from an EMBL/GenBank/DDBJ whole genome shotgun (WGS) entry which is preliminary data.</text>
</comment>
<dbReference type="PRINTS" id="PR00633">
    <property type="entry name" value="RCCNDNSATION"/>
</dbReference>
<reference evidence="10" key="1">
    <citation type="journal article" date="2020" name="Nat. Commun.">
        <title>Genome assembly of wild tea tree DASZ reveals pedigree and selection history of tea varieties.</title>
        <authorList>
            <person name="Zhang W."/>
            <person name="Zhang Y."/>
            <person name="Qiu H."/>
            <person name="Guo Y."/>
            <person name="Wan H."/>
            <person name="Zhang X."/>
            <person name="Scossa F."/>
            <person name="Alseekh S."/>
            <person name="Zhang Q."/>
            <person name="Wang P."/>
            <person name="Xu L."/>
            <person name="Schmidt M.H."/>
            <person name="Jia X."/>
            <person name="Li D."/>
            <person name="Zhu A."/>
            <person name="Guo F."/>
            <person name="Chen W."/>
            <person name="Ni D."/>
            <person name="Usadel B."/>
            <person name="Fernie A.R."/>
            <person name="Wen W."/>
        </authorList>
    </citation>
    <scope>NUCLEOTIDE SEQUENCE [LARGE SCALE GENOMIC DNA]</scope>
    <source>
        <strain evidence="10">cv. G240</strain>
    </source>
</reference>
<evidence type="ECO:0000256" key="6">
    <source>
        <dbReference type="PROSITE-ProRule" id="PRU00235"/>
    </source>
</evidence>
<dbReference type="InterPro" id="IPR058923">
    <property type="entry name" value="RCC1-like_dom"/>
</dbReference>
<dbReference type="PROSITE" id="PS00626">
    <property type="entry name" value="RCC1_2"/>
    <property type="match status" value="3"/>
</dbReference>
<dbReference type="InterPro" id="IPR051210">
    <property type="entry name" value="Ub_ligase/GEF_domain"/>
</dbReference>
<dbReference type="Pfam" id="PF01363">
    <property type="entry name" value="FYVE"/>
    <property type="match status" value="1"/>
</dbReference>
<dbReference type="InterPro" id="IPR011011">
    <property type="entry name" value="Znf_FYVE_PHD"/>
</dbReference>
<dbReference type="PANTHER" id="PTHR22870:SF419">
    <property type="entry name" value="GTPASE BINDING PROTEIN, PUTATIVE-RELATED"/>
    <property type="match status" value="1"/>
</dbReference>
<evidence type="ECO:0000256" key="3">
    <source>
        <dbReference type="ARBA" id="ARBA00022771"/>
    </source>
</evidence>
<dbReference type="InterPro" id="IPR017455">
    <property type="entry name" value="Znf_FYVE-rel"/>
</dbReference>
<dbReference type="SUPFAM" id="SSF57903">
    <property type="entry name" value="FYVE/PHD zinc finger"/>
    <property type="match status" value="1"/>
</dbReference>
<name>A0A7J7HXR3_CAMSI</name>
<keyword evidence="10" id="KW-1185">Reference proteome</keyword>
<feature type="repeat" description="RCC1" evidence="6">
    <location>
        <begin position="606"/>
        <end position="657"/>
    </location>
</feature>
<feature type="region of interest" description="Disordered" evidence="7">
    <location>
        <begin position="247"/>
        <end position="274"/>
    </location>
</feature>
<dbReference type="InterPro" id="IPR000408">
    <property type="entry name" value="Reg_chr_condens"/>
</dbReference>
<evidence type="ECO:0000256" key="7">
    <source>
        <dbReference type="SAM" id="MobiDB-lite"/>
    </source>
</evidence>
<dbReference type="Pfam" id="PF25390">
    <property type="entry name" value="WD40_RLD"/>
    <property type="match status" value="1"/>
</dbReference>
<sequence length="999" mass="108722">MLYYEFPSVFQKIGPKDGVLACLILGLSFGGKSRKPRFWLPRSSEGFLARATTFVFRAPLEGRNAGLSVDCQLSGFCVCRHTLERRDLRSSEELCLTLERASSGEFQQPILFAFLQTARARESTLKRPLCFAGEHQQNRWHLTNLQQKEKTPVVVRYPGDETVLIWYDGKEEKQLKLSHVSRIIPGQRTVIFQRYPRPEKEYQSFSLVYSNRSLDLICKDKDEAEIWFVALRALISRDHYQKWRSESRSGSLSSDGSSVHTQRNSPSLSSCSSSNIVFKDQGTTEKEGQKIPVPFANPPQKLLGRAFSDVVTYSASAQCYPQTDSIGSSLSSLSSVGLDNIDDRCSADSLRISLSSAISSSSQGSSLDDLDAPSDVFIWGEGTGDGLLGGGVHRVGKSPATRMDALLPKVLESATMLNAQNVACGSKHAVLVTKQGQIFSWGEGLGGRLGHGIEIDVSNPKLISTLSGLNTELVACGEYHTCAVTISGDLYTWGDASHNFGLLGHGSEVGRWTPRKLCGQMKGMHVSSVSCGPWHIAAVTMVGQLFTFGDGTFGALGHGDHNSTSVPREVETLKGLRTVKVSCGFWHTAAVVEVITEPTSSGSSTKKLFTWGDGDKGQLGHGDSDARLVPSCVAFLDDKNFCQVACGHSITIVLTTSGRVYTMGSADYGQRGYPGSADMLPTCVEGKIRYNYIEEISCGSHHVAVLSSKSEVYTWGKGANGQLGHGDNNDRNTPTLVEALRDKQVKNVVCGSNFTAAICLHKWVCHVDNSICSACHSPFNFRRKRHNCYNCGLVFCKACSSRKSLKASLAPNTKKPYRVCDGCFTKLKVAMESGSTCRIPRIPSGIYQNSREVEEKETLDSKSLSLLSTLSSFDSFKQASSQNFKKNRKSDSNNGHTSPFSTGSVQCGSSCTSNIFESTASLPSSRTVSPVSINSSPCHSVSIASAFAAFSYPEIIIDDSKQKNDGLKEEMAILSSQVSLWFHCMCMSVVIMAVTACQD</sequence>
<dbReference type="Gene3D" id="3.30.40.10">
    <property type="entry name" value="Zinc/RING finger domain, C3HC4 (zinc finger)"/>
    <property type="match status" value="1"/>
</dbReference>
<feature type="repeat" description="RCC1" evidence="6">
    <location>
        <begin position="488"/>
        <end position="542"/>
    </location>
</feature>
<dbReference type="SMART" id="SM00064">
    <property type="entry name" value="FYVE"/>
    <property type="match status" value="1"/>
</dbReference>
<organism evidence="9 10">
    <name type="scientific">Camellia sinensis</name>
    <name type="common">Tea plant</name>
    <name type="synonym">Thea sinensis</name>
    <dbReference type="NCBI Taxonomy" id="4442"/>
    <lineage>
        <taxon>Eukaryota</taxon>
        <taxon>Viridiplantae</taxon>
        <taxon>Streptophyta</taxon>
        <taxon>Embryophyta</taxon>
        <taxon>Tracheophyta</taxon>
        <taxon>Spermatophyta</taxon>
        <taxon>Magnoliopsida</taxon>
        <taxon>eudicotyledons</taxon>
        <taxon>Gunneridae</taxon>
        <taxon>Pentapetalae</taxon>
        <taxon>asterids</taxon>
        <taxon>Ericales</taxon>
        <taxon>Theaceae</taxon>
        <taxon>Camellia</taxon>
    </lineage>
</organism>
<dbReference type="Gene3D" id="2.30.29.30">
    <property type="entry name" value="Pleckstrin-homology domain (PH domain)/Phosphotyrosine-binding domain (PTB)"/>
    <property type="match status" value="1"/>
</dbReference>
<evidence type="ECO:0000256" key="1">
    <source>
        <dbReference type="ARBA" id="ARBA00022723"/>
    </source>
</evidence>
<protein>
    <recommendedName>
        <fullName evidence="8">FYVE-type domain-containing protein</fullName>
    </recommendedName>
</protein>
<evidence type="ECO:0000313" key="10">
    <source>
        <dbReference type="Proteomes" id="UP000593564"/>
    </source>
</evidence>
<dbReference type="PROSITE" id="PS50178">
    <property type="entry name" value="ZF_FYVE"/>
    <property type="match status" value="1"/>
</dbReference>
<feature type="compositionally biased region" description="Polar residues" evidence="7">
    <location>
        <begin position="892"/>
        <end position="908"/>
    </location>
</feature>
<proteinExistence type="predicted"/>
<feature type="compositionally biased region" description="Low complexity" evidence="7">
    <location>
        <begin position="248"/>
        <end position="258"/>
    </location>
</feature>
<dbReference type="PANTHER" id="PTHR22870">
    <property type="entry name" value="REGULATOR OF CHROMOSOME CONDENSATION"/>
    <property type="match status" value="1"/>
</dbReference>
<feature type="repeat" description="RCC1" evidence="6">
    <location>
        <begin position="543"/>
        <end position="594"/>
    </location>
</feature>
<evidence type="ECO:0000256" key="2">
    <source>
        <dbReference type="ARBA" id="ARBA00022737"/>
    </source>
</evidence>
<feature type="repeat" description="RCC1" evidence="6">
    <location>
        <begin position="710"/>
        <end position="761"/>
    </location>
</feature>
<feature type="repeat" description="RCC1" evidence="6">
    <location>
        <begin position="436"/>
        <end position="487"/>
    </location>
</feature>
<feature type="repeat" description="RCC1" evidence="6">
    <location>
        <begin position="658"/>
        <end position="709"/>
    </location>
</feature>
<keyword evidence="2" id="KW-0677">Repeat</keyword>
<dbReference type="Proteomes" id="UP000593564">
    <property type="component" value="Unassembled WGS sequence"/>
</dbReference>
<evidence type="ECO:0000256" key="5">
    <source>
        <dbReference type="PROSITE-ProRule" id="PRU00091"/>
    </source>
</evidence>
<dbReference type="CDD" id="cd13365">
    <property type="entry name" value="PH_PLC_plant-like"/>
    <property type="match status" value="1"/>
</dbReference>
<dbReference type="InterPro" id="IPR009091">
    <property type="entry name" value="RCC1/BLIP-II"/>
</dbReference>
<feature type="repeat" description="RCC1" evidence="6">
    <location>
        <begin position="374"/>
        <end position="435"/>
    </location>
</feature>
<dbReference type="SUPFAM" id="SSF50729">
    <property type="entry name" value="PH domain-like"/>
    <property type="match status" value="1"/>
</dbReference>
<dbReference type="InterPro" id="IPR013083">
    <property type="entry name" value="Znf_RING/FYVE/PHD"/>
</dbReference>
<dbReference type="AlphaFoldDB" id="A0A7J7HXR3"/>
<evidence type="ECO:0000256" key="4">
    <source>
        <dbReference type="ARBA" id="ARBA00022833"/>
    </source>
</evidence>
<dbReference type="FunFam" id="2.130.10.30:FF:000028">
    <property type="entry name" value="PH, RCC1 and FYVE domains-containing protein 1"/>
    <property type="match status" value="1"/>
</dbReference>
<dbReference type="InterPro" id="IPR011993">
    <property type="entry name" value="PH-like_dom_sf"/>
</dbReference>
<dbReference type="EMBL" id="JACBKZ010000002">
    <property type="protein sequence ID" value="KAF5957633.1"/>
    <property type="molecule type" value="Genomic_DNA"/>
</dbReference>
<evidence type="ECO:0000313" key="9">
    <source>
        <dbReference type="EMBL" id="KAF5957633.1"/>
    </source>
</evidence>
<dbReference type="SUPFAM" id="SSF50985">
    <property type="entry name" value="RCC1/BLIP-II"/>
    <property type="match status" value="1"/>
</dbReference>
<feature type="region of interest" description="Disordered" evidence="7">
    <location>
        <begin position="882"/>
        <end position="908"/>
    </location>
</feature>